<gene>
    <name evidence="2" type="ORF">N657DRAFT_333283</name>
</gene>
<dbReference type="AlphaFoldDB" id="A0AAN6Z5D8"/>
<name>A0AAN6Z5D8_9PEZI</name>
<evidence type="ECO:0000256" key="1">
    <source>
        <dbReference type="SAM" id="MobiDB-lite"/>
    </source>
</evidence>
<protein>
    <submittedName>
        <fullName evidence="2">Uncharacterized protein</fullName>
    </submittedName>
</protein>
<keyword evidence="3" id="KW-1185">Reference proteome</keyword>
<organism evidence="2 3">
    <name type="scientific">Parathielavia appendiculata</name>
    <dbReference type="NCBI Taxonomy" id="2587402"/>
    <lineage>
        <taxon>Eukaryota</taxon>
        <taxon>Fungi</taxon>
        <taxon>Dikarya</taxon>
        <taxon>Ascomycota</taxon>
        <taxon>Pezizomycotina</taxon>
        <taxon>Sordariomycetes</taxon>
        <taxon>Sordariomycetidae</taxon>
        <taxon>Sordariales</taxon>
        <taxon>Chaetomiaceae</taxon>
        <taxon>Parathielavia</taxon>
    </lineage>
</organism>
<dbReference type="Proteomes" id="UP001302602">
    <property type="component" value="Unassembled WGS sequence"/>
</dbReference>
<proteinExistence type="predicted"/>
<feature type="region of interest" description="Disordered" evidence="1">
    <location>
        <begin position="131"/>
        <end position="163"/>
    </location>
</feature>
<comment type="caution">
    <text evidence="2">The sequence shown here is derived from an EMBL/GenBank/DDBJ whole genome shotgun (WGS) entry which is preliminary data.</text>
</comment>
<reference evidence="2" key="2">
    <citation type="submission" date="2023-05" db="EMBL/GenBank/DDBJ databases">
        <authorList>
            <consortium name="Lawrence Berkeley National Laboratory"/>
            <person name="Steindorff A."/>
            <person name="Hensen N."/>
            <person name="Bonometti L."/>
            <person name="Westerberg I."/>
            <person name="Brannstrom I.O."/>
            <person name="Guillou S."/>
            <person name="Cros-Aarteil S."/>
            <person name="Calhoun S."/>
            <person name="Haridas S."/>
            <person name="Kuo A."/>
            <person name="Mondo S."/>
            <person name="Pangilinan J."/>
            <person name="Riley R."/>
            <person name="Labutti K."/>
            <person name="Andreopoulos B."/>
            <person name="Lipzen A."/>
            <person name="Chen C."/>
            <person name="Yanf M."/>
            <person name="Daum C."/>
            <person name="Ng V."/>
            <person name="Clum A."/>
            <person name="Ohm R."/>
            <person name="Martin F."/>
            <person name="Silar P."/>
            <person name="Natvig D."/>
            <person name="Lalanne C."/>
            <person name="Gautier V."/>
            <person name="Ament-Velasquez S.L."/>
            <person name="Kruys A."/>
            <person name="Hutchinson M.I."/>
            <person name="Powell A.J."/>
            <person name="Barry K."/>
            <person name="Miller A.N."/>
            <person name="Grigoriev I.V."/>
            <person name="Debuchy R."/>
            <person name="Gladieux P."/>
            <person name="Thoren M.H."/>
            <person name="Johannesson H."/>
        </authorList>
    </citation>
    <scope>NUCLEOTIDE SEQUENCE</scope>
    <source>
        <strain evidence="2">CBS 731.68</strain>
    </source>
</reference>
<accession>A0AAN6Z5D8</accession>
<dbReference type="EMBL" id="MU853226">
    <property type="protein sequence ID" value="KAK4124794.1"/>
    <property type="molecule type" value="Genomic_DNA"/>
</dbReference>
<reference evidence="2" key="1">
    <citation type="journal article" date="2023" name="Mol. Phylogenet. Evol.">
        <title>Genome-scale phylogeny and comparative genomics of the fungal order Sordariales.</title>
        <authorList>
            <person name="Hensen N."/>
            <person name="Bonometti L."/>
            <person name="Westerberg I."/>
            <person name="Brannstrom I.O."/>
            <person name="Guillou S."/>
            <person name="Cros-Aarteil S."/>
            <person name="Calhoun S."/>
            <person name="Haridas S."/>
            <person name="Kuo A."/>
            <person name="Mondo S."/>
            <person name="Pangilinan J."/>
            <person name="Riley R."/>
            <person name="LaButti K."/>
            <person name="Andreopoulos B."/>
            <person name="Lipzen A."/>
            <person name="Chen C."/>
            <person name="Yan M."/>
            <person name="Daum C."/>
            <person name="Ng V."/>
            <person name="Clum A."/>
            <person name="Steindorff A."/>
            <person name="Ohm R.A."/>
            <person name="Martin F."/>
            <person name="Silar P."/>
            <person name="Natvig D.O."/>
            <person name="Lalanne C."/>
            <person name="Gautier V."/>
            <person name="Ament-Velasquez S.L."/>
            <person name="Kruys A."/>
            <person name="Hutchinson M.I."/>
            <person name="Powell A.J."/>
            <person name="Barry K."/>
            <person name="Miller A.N."/>
            <person name="Grigoriev I.V."/>
            <person name="Debuchy R."/>
            <person name="Gladieux P."/>
            <person name="Hiltunen Thoren M."/>
            <person name="Johannesson H."/>
        </authorList>
    </citation>
    <scope>NUCLEOTIDE SEQUENCE</scope>
    <source>
        <strain evidence="2">CBS 731.68</strain>
    </source>
</reference>
<dbReference type="RefSeq" id="XP_062648565.1">
    <property type="nucleotide sequence ID" value="XM_062786869.1"/>
</dbReference>
<dbReference type="GeneID" id="87823639"/>
<evidence type="ECO:0000313" key="2">
    <source>
        <dbReference type="EMBL" id="KAK4124794.1"/>
    </source>
</evidence>
<sequence length="163" mass="18636">MIPHKSVGSPIRQTHRPALRYLRAAETRMNYCQSRPISWFRILLSPKSKRPPKAPGLVVDRGICHACPVFPPPGRDRLTWKVPNKRHLGRRARSDMGKADYLFRREGWSESWLRCSPNPCGPLARQPFSAAYEENPSLRPRRRPKWLSTQSPSVSAEAECGNP</sequence>
<evidence type="ECO:0000313" key="3">
    <source>
        <dbReference type="Proteomes" id="UP001302602"/>
    </source>
</evidence>